<organism evidence="1">
    <name type="scientific">Arundo donax</name>
    <name type="common">Giant reed</name>
    <name type="synonym">Donax arundinaceus</name>
    <dbReference type="NCBI Taxonomy" id="35708"/>
    <lineage>
        <taxon>Eukaryota</taxon>
        <taxon>Viridiplantae</taxon>
        <taxon>Streptophyta</taxon>
        <taxon>Embryophyta</taxon>
        <taxon>Tracheophyta</taxon>
        <taxon>Spermatophyta</taxon>
        <taxon>Magnoliopsida</taxon>
        <taxon>Liliopsida</taxon>
        <taxon>Poales</taxon>
        <taxon>Poaceae</taxon>
        <taxon>PACMAD clade</taxon>
        <taxon>Arundinoideae</taxon>
        <taxon>Arundineae</taxon>
        <taxon>Arundo</taxon>
    </lineage>
</organism>
<protein>
    <submittedName>
        <fullName evidence="1">Uncharacterized protein</fullName>
    </submittedName>
</protein>
<evidence type="ECO:0000313" key="1">
    <source>
        <dbReference type="EMBL" id="JAE12099.1"/>
    </source>
</evidence>
<name>A0A0A9FLK5_ARUDO</name>
<dbReference type="EMBL" id="GBRH01185797">
    <property type="protein sequence ID" value="JAE12099.1"/>
    <property type="molecule type" value="Transcribed_RNA"/>
</dbReference>
<accession>A0A0A9FLK5</accession>
<reference evidence="1" key="2">
    <citation type="journal article" date="2015" name="Data Brief">
        <title>Shoot transcriptome of the giant reed, Arundo donax.</title>
        <authorList>
            <person name="Barrero R.A."/>
            <person name="Guerrero F.D."/>
            <person name="Moolhuijzen P."/>
            <person name="Goolsby J.A."/>
            <person name="Tidwell J."/>
            <person name="Bellgard S.E."/>
            <person name="Bellgard M.I."/>
        </authorList>
    </citation>
    <scope>NUCLEOTIDE SEQUENCE</scope>
    <source>
        <tissue evidence="1">Shoot tissue taken approximately 20 cm above the soil surface</tissue>
    </source>
</reference>
<proteinExistence type="predicted"/>
<dbReference type="AlphaFoldDB" id="A0A0A9FLK5"/>
<reference evidence="1" key="1">
    <citation type="submission" date="2014-09" db="EMBL/GenBank/DDBJ databases">
        <authorList>
            <person name="Magalhaes I.L.F."/>
            <person name="Oliveira U."/>
            <person name="Santos F.R."/>
            <person name="Vidigal T.H.D.A."/>
            <person name="Brescovit A.D."/>
            <person name="Santos A.J."/>
        </authorList>
    </citation>
    <scope>NUCLEOTIDE SEQUENCE</scope>
    <source>
        <tissue evidence="1">Shoot tissue taken approximately 20 cm above the soil surface</tissue>
    </source>
</reference>
<sequence length="93" mass="10718">MSCLNSRTSTKFRGRTCSSRRLTLAVMCFSIGNKTLRSSNYQIAQIQKQLSQTCNTCLKLPTFVRWMKLPISVRWMKLPNCVRIISVHILGKH</sequence>